<dbReference type="EMBL" id="JACHBK010000004">
    <property type="protein sequence ID" value="MBB5535373.1"/>
    <property type="molecule type" value="Genomic_DNA"/>
</dbReference>
<dbReference type="AlphaFoldDB" id="A0A7W8U9U8"/>
<protein>
    <submittedName>
        <fullName evidence="1">Uncharacterized protein</fullName>
    </submittedName>
</protein>
<evidence type="ECO:0000313" key="1">
    <source>
        <dbReference type="EMBL" id="MBB5535373.1"/>
    </source>
</evidence>
<accession>A0A7W8U9U8</accession>
<proteinExistence type="predicted"/>
<keyword evidence="2" id="KW-1185">Reference proteome</keyword>
<sequence length="66" mass="7525">MPKTVAKQLAADPSVGTEELEAAVHYMRKKLIEAALLNAPAPFLTYRNKLIFETTLRIRRRRQSSI</sequence>
<name>A0A7W8U9U8_9HYPH</name>
<dbReference type="RefSeq" id="WP_018327944.1">
    <property type="nucleotide sequence ID" value="NZ_JACHBK010000004.1"/>
</dbReference>
<organism evidence="1 2">
    <name type="scientific">Rhizobium giardinii</name>
    <dbReference type="NCBI Taxonomy" id="56731"/>
    <lineage>
        <taxon>Bacteria</taxon>
        <taxon>Pseudomonadati</taxon>
        <taxon>Pseudomonadota</taxon>
        <taxon>Alphaproteobacteria</taxon>
        <taxon>Hyphomicrobiales</taxon>
        <taxon>Rhizobiaceae</taxon>
        <taxon>Rhizobium/Agrobacterium group</taxon>
        <taxon>Rhizobium</taxon>
    </lineage>
</organism>
<dbReference type="Proteomes" id="UP000585507">
    <property type="component" value="Unassembled WGS sequence"/>
</dbReference>
<evidence type="ECO:0000313" key="2">
    <source>
        <dbReference type="Proteomes" id="UP000585507"/>
    </source>
</evidence>
<gene>
    <name evidence="1" type="ORF">GGD55_002067</name>
</gene>
<comment type="caution">
    <text evidence="1">The sequence shown here is derived from an EMBL/GenBank/DDBJ whole genome shotgun (WGS) entry which is preliminary data.</text>
</comment>
<reference evidence="1 2" key="1">
    <citation type="submission" date="2020-08" db="EMBL/GenBank/DDBJ databases">
        <title>Genomic Encyclopedia of Type Strains, Phase IV (KMG-V): Genome sequencing to study the core and pangenomes of soil and plant-associated prokaryotes.</title>
        <authorList>
            <person name="Whitman W."/>
        </authorList>
    </citation>
    <scope>NUCLEOTIDE SEQUENCE [LARGE SCALE GENOMIC DNA]</scope>
    <source>
        <strain evidence="1 2">SEMIA 4084</strain>
    </source>
</reference>